<keyword evidence="6" id="KW-1185">Reference proteome</keyword>
<evidence type="ECO:0000256" key="3">
    <source>
        <dbReference type="ARBA" id="ARBA00022677"/>
    </source>
</evidence>
<comment type="similarity">
    <text evidence="2">Belongs to the perilipin family.</text>
</comment>
<reference evidence="6" key="1">
    <citation type="submission" date="2020-01" db="EMBL/GenBank/DDBJ databases">
        <title>Draft genome sequence of the Termite Coptotermes fromosanus.</title>
        <authorList>
            <person name="Itakura S."/>
            <person name="Yosikawa Y."/>
            <person name="Umezawa K."/>
        </authorList>
    </citation>
    <scope>NUCLEOTIDE SEQUENCE [LARGE SCALE GENOMIC DNA]</scope>
</reference>
<sequence length="293" mass="32091">METSTETVDAQKAGALPHLECIDKIWKIPLVEMAWNQSAGMYGKVKEAHEVFNWTLSTAEAAVLKAAEQAAPIAKKLEQPIHAVDQTLCRGIEIVEEKLPLVKEPPSHIYEAAKAFVNSALSPSLDTVSAVKNYGAETAQSIKELSLNAANEVLATRYGNMALSGFETTAALAERCLDSYFPPTEQELQQENEPSAAEGGDKFTSTVHTVGRLSNKFARRVYNILSSQVKNLNKDNVQQYINSLATIMHLTNYLSALNQTLKATTSRNDTQNSEVEKSSSNTQKTEEKKSTIA</sequence>
<dbReference type="AlphaFoldDB" id="A0A6L2Q6W2"/>
<feature type="region of interest" description="Disordered" evidence="4">
    <location>
        <begin position="264"/>
        <end position="293"/>
    </location>
</feature>
<dbReference type="OrthoDB" id="376826at2759"/>
<feature type="region of interest" description="Disordered" evidence="4">
    <location>
        <begin position="185"/>
        <end position="204"/>
    </location>
</feature>
<feature type="compositionally biased region" description="Polar residues" evidence="4">
    <location>
        <begin position="264"/>
        <end position="283"/>
    </location>
</feature>
<comment type="caution">
    <text evidence="5">The sequence shown here is derived from an EMBL/GenBank/DDBJ whole genome shotgun (WGS) entry which is preliminary data.</text>
</comment>
<evidence type="ECO:0000313" key="5">
    <source>
        <dbReference type="EMBL" id="GFG38548.1"/>
    </source>
</evidence>
<dbReference type="InParanoid" id="A0A6L2Q6W2"/>
<dbReference type="GO" id="GO:0010890">
    <property type="term" value="P:positive regulation of triglyceride storage"/>
    <property type="evidence" value="ECO:0007669"/>
    <property type="project" value="TreeGrafter"/>
</dbReference>
<name>A0A6L2Q6W2_COPFO</name>
<dbReference type="PANTHER" id="PTHR14024:SF53">
    <property type="entry name" value="LIPID STORAGE DROPLETS SURFACE-BINDING PROTEIN 2"/>
    <property type="match status" value="1"/>
</dbReference>
<dbReference type="GO" id="GO:0019915">
    <property type="term" value="P:lipid storage"/>
    <property type="evidence" value="ECO:0007669"/>
    <property type="project" value="TreeGrafter"/>
</dbReference>
<organism evidence="5 6">
    <name type="scientific">Coptotermes formosanus</name>
    <name type="common">Formosan subterranean termite</name>
    <dbReference type="NCBI Taxonomy" id="36987"/>
    <lineage>
        <taxon>Eukaryota</taxon>
        <taxon>Metazoa</taxon>
        <taxon>Ecdysozoa</taxon>
        <taxon>Arthropoda</taxon>
        <taxon>Hexapoda</taxon>
        <taxon>Insecta</taxon>
        <taxon>Pterygota</taxon>
        <taxon>Neoptera</taxon>
        <taxon>Polyneoptera</taxon>
        <taxon>Dictyoptera</taxon>
        <taxon>Blattodea</taxon>
        <taxon>Blattoidea</taxon>
        <taxon>Termitoidae</taxon>
        <taxon>Rhinotermitidae</taxon>
        <taxon>Coptotermes</taxon>
    </lineage>
</organism>
<dbReference type="GO" id="GO:0005829">
    <property type="term" value="C:cytosol"/>
    <property type="evidence" value="ECO:0007669"/>
    <property type="project" value="TreeGrafter"/>
</dbReference>
<comment type="subcellular location">
    <subcellularLocation>
        <location evidence="1">Lipid droplet</location>
    </subcellularLocation>
</comment>
<accession>A0A6L2Q6W2</accession>
<dbReference type="PANTHER" id="PTHR14024">
    <property type="entry name" value="PERILIPIN"/>
    <property type="match status" value="1"/>
</dbReference>
<dbReference type="GO" id="GO:0005811">
    <property type="term" value="C:lipid droplet"/>
    <property type="evidence" value="ECO:0007669"/>
    <property type="project" value="UniProtKB-SubCell"/>
</dbReference>
<protein>
    <submittedName>
        <fullName evidence="5">Uncharacterized protein</fullName>
    </submittedName>
</protein>
<dbReference type="Proteomes" id="UP000502823">
    <property type="component" value="Unassembled WGS sequence"/>
</dbReference>
<dbReference type="InterPro" id="IPR004279">
    <property type="entry name" value="Perilipin"/>
</dbReference>
<dbReference type="FunCoup" id="A0A6L2Q6W2">
    <property type="interactions" value="54"/>
</dbReference>
<dbReference type="Pfam" id="PF03036">
    <property type="entry name" value="Perilipin"/>
    <property type="match status" value="1"/>
</dbReference>
<dbReference type="EMBL" id="BLKM01000797">
    <property type="protein sequence ID" value="GFG38548.1"/>
    <property type="molecule type" value="Genomic_DNA"/>
</dbReference>
<evidence type="ECO:0000256" key="4">
    <source>
        <dbReference type="SAM" id="MobiDB-lite"/>
    </source>
</evidence>
<evidence type="ECO:0000256" key="2">
    <source>
        <dbReference type="ARBA" id="ARBA00006311"/>
    </source>
</evidence>
<evidence type="ECO:0000256" key="1">
    <source>
        <dbReference type="ARBA" id="ARBA00004502"/>
    </source>
</evidence>
<keyword evidence="3" id="KW-0551">Lipid droplet</keyword>
<evidence type="ECO:0000313" key="6">
    <source>
        <dbReference type="Proteomes" id="UP000502823"/>
    </source>
</evidence>
<proteinExistence type="inferred from homology"/>
<dbReference type="PIRSF" id="PIRSF036881">
    <property type="entry name" value="PAT"/>
    <property type="match status" value="1"/>
</dbReference>
<feature type="compositionally biased region" description="Basic and acidic residues" evidence="4">
    <location>
        <begin position="284"/>
        <end position="293"/>
    </location>
</feature>
<gene>
    <name evidence="5" type="ORF">Cfor_09664</name>
</gene>